<protein>
    <submittedName>
        <fullName evidence="3">Uncharacterized protein</fullName>
    </submittedName>
</protein>
<dbReference type="Proteomes" id="UP000613740">
    <property type="component" value="Unassembled WGS sequence"/>
</dbReference>
<feature type="transmembrane region" description="Helical" evidence="2">
    <location>
        <begin position="180"/>
        <end position="202"/>
    </location>
</feature>
<dbReference type="EMBL" id="JAEHOD010000370">
    <property type="protein sequence ID" value="KAG2422019.1"/>
    <property type="molecule type" value="Genomic_DNA"/>
</dbReference>
<comment type="caution">
    <text evidence="3">The sequence shown here is derived from an EMBL/GenBank/DDBJ whole genome shotgun (WGS) entry which is preliminary data.</text>
</comment>
<evidence type="ECO:0000256" key="2">
    <source>
        <dbReference type="SAM" id="Phobius"/>
    </source>
</evidence>
<dbReference type="OrthoDB" id="536369at2759"/>
<feature type="region of interest" description="Disordered" evidence="1">
    <location>
        <begin position="277"/>
        <end position="348"/>
    </location>
</feature>
<feature type="transmembrane region" description="Helical" evidence="2">
    <location>
        <begin position="150"/>
        <end position="168"/>
    </location>
</feature>
<keyword evidence="2" id="KW-1133">Transmembrane helix</keyword>
<evidence type="ECO:0000256" key="1">
    <source>
        <dbReference type="SAM" id="MobiDB-lite"/>
    </source>
</evidence>
<sequence length="348" mass="36185">MHPSQSQLYRGSFRGAAMADRKHGRPNSRSSKVGGAPSSTTTQEGSLGGVSFRNNVLRLCYEAAICGLMAAAVGLFFTYAIHLSSKDSFTPQAPGEAGRWRLPADTAPWEALGAEFGRVYNMHQAVVLYSFLQPRLAVISRTLSCALPDLVHLFAVATALLSSASILPSCDRVVTGMANVLSCLVFTTIIGRFVLALILGPFQAGGHRLWCWRGGGARSAAKATSPPGAMAAAAAAVKLRSRTCGTLNMMGVKGGGDGAAIDVNDVLGEAVSAPGQLASAGGMRRPASAGANTARRPLSPQPAMLSGARLRAAPEAQEATPATAIPASALTPAVRRPVRVTSRHQWPE</sequence>
<keyword evidence="2" id="KW-0812">Transmembrane</keyword>
<keyword evidence="2" id="KW-0472">Membrane</keyword>
<feature type="transmembrane region" description="Helical" evidence="2">
    <location>
        <begin position="59"/>
        <end position="81"/>
    </location>
</feature>
<accession>A0A835S808</accession>
<gene>
    <name evidence="3" type="ORF">HYH02_015539</name>
</gene>
<name>A0A835S808_9CHLO</name>
<feature type="compositionally biased region" description="Low complexity" evidence="1">
    <location>
        <begin position="313"/>
        <end position="327"/>
    </location>
</feature>
<dbReference type="AlphaFoldDB" id="A0A835S808"/>
<evidence type="ECO:0000313" key="4">
    <source>
        <dbReference type="Proteomes" id="UP000613740"/>
    </source>
</evidence>
<keyword evidence="4" id="KW-1185">Reference proteome</keyword>
<proteinExistence type="predicted"/>
<reference evidence="3" key="1">
    <citation type="journal article" date="2020" name="bioRxiv">
        <title>Comparative genomics of Chlamydomonas.</title>
        <authorList>
            <person name="Craig R.J."/>
            <person name="Hasan A.R."/>
            <person name="Ness R.W."/>
            <person name="Keightley P.D."/>
        </authorList>
    </citation>
    <scope>NUCLEOTIDE SEQUENCE</scope>
    <source>
        <strain evidence="3">CCAP 11/173</strain>
    </source>
</reference>
<feature type="region of interest" description="Disordered" evidence="1">
    <location>
        <begin position="15"/>
        <end position="45"/>
    </location>
</feature>
<evidence type="ECO:0000313" key="3">
    <source>
        <dbReference type="EMBL" id="KAG2422019.1"/>
    </source>
</evidence>
<feature type="compositionally biased region" description="Polar residues" evidence="1">
    <location>
        <begin position="27"/>
        <end position="45"/>
    </location>
</feature>
<organism evidence="3 4">
    <name type="scientific">Chlamydomonas schloesseri</name>
    <dbReference type="NCBI Taxonomy" id="2026947"/>
    <lineage>
        <taxon>Eukaryota</taxon>
        <taxon>Viridiplantae</taxon>
        <taxon>Chlorophyta</taxon>
        <taxon>core chlorophytes</taxon>
        <taxon>Chlorophyceae</taxon>
        <taxon>CS clade</taxon>
        <taxon>Chlamydomonadales</taxon>
        <taxon>Chlamydomonadaceae</taxon>
        <taxon>Chlamydomonas</taxon>
    </lineage>
</organism>